<gene>
    <name evidence="4" type="ORF">HNQ44_000758</name>
</gene>
<protein>
    <submittedName>
        <fullName evidence="4">HD-GYP domain-containing protein (C-di-GMP phosphodiesterase class II)</fullName>
    </submittedName>
</protein>
<dbReference type="SUPFAM" id="SSF55781">
    <property type="entry name" value="GAF domain-like"/>
    <property type="match status" value="1"/>
</dbReference>
<comment type="caution">
    <text evidence="4">The sequence shown here is derived from an EMBL/GenBank/DDBJ whole genome shotgun (WGS) entry which is preliminary data.</text>
</comment>
<dbReference type="Gene3D" id="1.10.3210.10">
    <property type="entry name" value="Hypothetical protein af1432"/>
    <property type="match status" value="1"/>
</dbReference>
<dbReference type="SMART" id="SM00065">
    <property type="entry name" value="GAF"/>
    <property type="match status" value="1"/>
</dbReference>
<feature type="coiled-coil region" evidence="1">
    <location>
        <begin position="4"/>
        <end position="31"/>
    </location>
</feature>
<dbReference type="Pfam" id="PF13487">
    <property type="entry name" value="HD_5"/>
    <property type="match status" value="1"/>
</dbReference>
<keyword evidence="1" id="KW-0175">Coiled coil</keyword>
<name>A0A7W8FRB3_9BACL</name>
<dbReference type="InterPro" id="IPR003018">
    <property type="entry name" value="GAF"/>
</dbReference>
<dbReference type="Pfam" id="PF13185">
    <property type="entry name" value="GAF_2"/>
    <property type="match status" value="1"/>
</dbReference>
<dbReference type="Proteomes" id="UP000525923">
    <property type="component" value="Unassembled WGS sequence"/>
</dbReference>
<evidence type="ECO:0000313" key="5">
    <source>
        <dbReference type="Proteomes" id="UP000525923"/>
    </source>
</evidence>
<evidence type="ECO:0000313" key="4">
    <source>
        <dbReference type="EMBL" id="MBB5179334.1"/>
    </source>
</evidence>
<dbReference type="PANTHER" id="PTHR43155">
    <property type="entry name" value="CYCLIC DI-GMP PHOSPHODIESTERASE PA4108-RELATED"/>
    <property type="match status" value="1"/>
</dbReference>
<dbReference type="InterPro" id="IPR037522">
    <property type="entry name" value="HD_GYP_dom"/>
</dbReference>
<proteinExistence type="predicted"/>
<reference evidence="4 5" key="1">
    <citation type="submission" date="2020-08" db="EMBL/GenBank/DDBJ databases">
        <title>Genomic Encyclopedia of Type Strains, Phase IV (KMG-IV): sequencing the most valuable type-strain genomes for metagenomic binning, comparative biology and taxonomic classification.</title>
        <authorList>
            <person name="Goeker M."/>
        </authorList>
    </citation>
    <scope>NUCLEOTIDE SEQUENCE [LARGE SCALE GENOMIC DNA]</scope>
    <source>
        <strain evidence="4 5">DSM 15895</strain>
    </source>
</reference>
<sequence length="383" mass="41461">MQETMELKQRIQELMSLLEAFKQLNSNIEIEDVFQDILLQMVNVLGAEAGTLWVLDNGREVIQAVAAHGKSASKVLHFEMAKGEGIVGQVVASGVEQLIGDASVHPQWANRVDSTSGFVTKSMITVPLAAKGHVLGALQLLNKTGGGLFSGQDMRIALALASQSALALHNSQMFDEVSRMLLSMIRTLAKILDARDPYTAGHSERVAQYSLAIAQRTGMDGHECEELYRAALLHDIGKIGIADDVLRKPAKLTRKEYEDIKLHTVIGAGILSNMEPKAAMANAIATARSHHERLDGSGYPDALKGEDIPLFARIVGIADAFDAMTTARSYSKGLPLREAAAELIRCKDTLFDAALVNAFIEVLEESDYQVGKGFGEITMGYGL</sequence>
<dbReference type="PROSITE" id="PS51832">
    <property type="entry name" value="HD_GYP"/>
    <property type="match status" value="1"/>
</dbReference>
<dbReference type="Gene3D" id="3.30.450.40">
    <property type="match status" value="1"/>
</dbReference>
<dbReference type="CDD" id="cd00077">
    <property type="entry name" value="HDc"/>
    <property type="match status" value="1"/>
</dbReference>
<dbReference type="SMART" id="SM00471">
    <property type="entry name" value="HDc"/>
    <property type="match status" value="1"/>
</dbReference>
<dbReference type="EMBL" id="JACHHE010000002">
    <property type="protein sequence ID" value="MBB5179334.1"/>
    <property type="molecule type" value="Genomic_DNA"/>
</dbReference>
<dbReference type="RefSeq" id="WP_135505055.1">
    <property type="nucleotide sequence ID" value="NZ_JACHHE010000002.1"/>
</dbReference>
<dbReference type="InterPro" id="IPR029016">
    <property type="entry name" value="GAF-like_dom_sf"/>
</dbReference>
<dbReference type="PANTHER" id="PTHR43155:SF2">
    <property type="entry name" value="CYCLIC DI-GMP PHOSPHODIESTERASE PA4108"/>
    <property type="match status" value="1"/>
</dbReference>
<organism evidence="4 5">
    <name type="scientific">Planococcus koreensis</name>
    <dbReference type="NCBI Taxonomy" id="112331"/>
    <lineage>
        <taxon>Bacteria</taxon>
        <taxon>Bacillati</taxon>
        <taxon>Bacillota</taxon>
        <taxon>Bacilli</taxon>
        <taxon>Bacillales</taxon>
        <taxon>Caryophanaceae</taxon>
        <taxon>Planococcus</taxon>
    </lineage>
</organism>
<feature type="domain" description="HD" evidence="2">
    <location>
        <begin position="199"/>
        <end position="324"/>
    </location>
</feature>
<evidence type="ECO:0000256" key="1">
    <source>
        <dbReference type="SAM" id="Coils"/>
    </source>
</evidence>
<keyword evidence="5" id="KW-1185">Reference proteome</keyword>
<feature type="domain" description="HD-GYP" evidence="3">
    <location>
        <begin position="177"/>
        <end position="375"/>
    </location>
</feature>
<evidence type="ECO:0000259" key="2">
    <source>
        <dbReference type="PROSITE" id="PS51831"/>
    </source>
</evidence>
<dbReference type="AlphaFoldDB" id="A0A7W8FRB3"/>
<dbReference type="PROSITE" id="PS51831">
    <property type="entry name" value="HD"/>
    <property type="match status" value="1"/>
</dbReference>
<dbReference type="SUPFAM" id="SSF109604">
    <property type="entry name" value="HD-domain/PDEase-like"/>
    <property type="match status" value="1"/>
</dbReference>
<dbReference type="InterPro" id="IPR003607">
    <property type="entry name" value="HD/PDEase_dom"/>
</dbReference>
<dbReference type="OrthoDB" id="9759601at2"/>
<dbReference type="InterPro" id="IPR006674">
    <property type="entry name" value="HD_domain"/>
</dbReference>
<accession>A0A7W8FRB3</accession>
<evidence type="ECO:0000259" key="3">
    <source>
        <dbReference type="PROSITE" id="PS51832"/>
    </source>
</evidence>